<evidence type="ECO:0000256" key="3">
    <source>
        <dbReference type="ARBA" id="ARBA00012142"/>
    </source>
</evidence>
<dbReference type="GO" id="GO:0004743">
    <property type="term" value="F:pyruvate kinase activity"/>
    <property type="evidence" value="ECO:0007669"/>
    <property type="project" value="UniProtKB-UniRule"/>
</dbReference>
<organism evidence="15 16">
    <name type="scientific">Candidatus Ghiorseimicrobium undicola</name>
    <dbReference type="NCBI Taxonomy" id="1974746"/>
    <lineage>
        <taxon>Bacteria</taxon>
        <taxon>Pseudomonadati</taxon>
        <taxon>Candidatus Omnitrophota</taxon>
        <taxon>Candidatus Ghiorseimicrobium</taxon>
    </lineage>
</organism>
<dbReference type="InterPro" id="IPR015806">
    <property type="entry name" value="Pyrv_Knase_insert_dom_sf"/>
</dbReference>
<dbReference type="GO" id="GO:0000287">
    <property type="term" value="F:magnesium ion binding"/>
    <property type="evidence" value="ECO:0007669"/>
    <property type="project" value="UniProtKB-UniRule"/>
</dbReference>
<feature type="domain" description="Pyruvate kinase barrel" evidence="14">
    <location>
        <begin position="24"/>
        <end position="339"/>
    </location>
</feature>
<dbReference type="Proteomes" id="UP000229641">
    <property type="component" value="Unassembled WGS sequence"/>
</dbReference>
<evidence type="ECO:0000256" key="9">
    <source>
        <dbReference type="ARBA" id="ARBA00022842"/>
    </source>
</evidence>
<keyword evidence="4 13" id="KW-0808">Transferase</keyword>
<comment type="catalytic activity">
    <reaction evidence="13">
        <text>pyruvate + ATP = phosphoenolpyruvate + ADP + H(+)</text>
        <dbReference type="Rhea" id="RHEA:18157"/>
        <dbReference type="ChEBI" id="CHEBI:15361"/>
        <dbReference type="ChEBI" id="CHEBI:15378"/>
        <dbReference type="ChEBI" id="CHEBI:30616"/>
        <dbReference type="ChEBI" id="CHEBI:58702"/>
        <dbReference type="ChEBI" id="CHEBI:456216"/>
        <dbReference type="EC" id="2.7.1.40"/>
    </reaction>
</comment>
<keyword evidence="10 13" id="KW-0324">Glycolysis</keyword>
<name>A0A2H0LXL3_9BACT</name>
<dbReference type="AlphaFoldDB" id="A0A2H0LXL3"/>
<dbReference type="Gene3D" id="3.20.20.60">
    <property type="entry name" value="Phosphoenolpyruvate-binding domains"/>
    <property type="match status" value="1"/>
</dbReference>
<sequence length="366" mass="40770">MALFRNFKITGENQKEIKPIMIAHTKIIATLGPASTKESVLRKMFIGGMDIARLNFSHGTLKEHRERIILIRGLNKKMRRAVKIMQDLEGYRLRVGKLSKKEVFLQKNHVVYFVQDDIIGDKNELSFDYRGSLTVIKKGSQIYIDDGKILLEIIGGGRKRLKAKVIIGGLLKEKKGINILGADLEFDALTAKDRGDLKTALEYNLDYVAQSFVRSAKDINLIRGVIASEKKRCRVFAKVENKKALLNIDEIIDASDGIIVARGDLGICLPIYKVPVIQKEIVKKCRFKNKPVVVATQMLDSMASENIPTRAEVSDVANAILDGATHLMLSAETAVGINPPGVISMMNKVIKNTENYQRTGSCGNIY</sequence>
<dbReference type="UniPathway" id="UPA00109">
    <property type="reaction ID" value="UER00188"/>
</dbReference>
<keyword evidence="6" id="KW-0547">Nucleotide-binding</keyword>
<dbReference type="InterPro" id="IPR015813">
    <property type="entry name" value="Pyrv/PenolPyrv_kinase-like_dom"/>
</dbReference>
<dbReference type="InterPro" id="IPR001697">
    <property type="entry name" value="Pyr_Knase"/>
</dbReference>
<evidence type="ECO:0000256" key="4">
    <source>
        <dbReference type="ARBA" id="ARBA00022679"/>
    </source>
</evidence>
<gene>
    <name evidence="15" type="primary">pyk</name>
    <name evidence="15" type="ORF">COV72_04895</name>
</gene>
<evidence type="ECO:0000256" key="7">
    <source>
        <dbReference type="ARBA" id="ARBA00022777"/>
    </source>
</evidence>
<evidence type="ECO:0000259" key="14">
    <source>
        <dbReference type="Pfam" id="PF00224"/>
    </source>
</evidence>
<dbReference type="PANTHER" id="PTHR11817">
    <property type="entry name" value="PYRUVATE KINASE"/>
    <property type="match status" value="1"/>
</dbReference>
<dbReference type="PRINTS" id="PR01050">
    <property type="entry name" value="PYRUVTKNASE"/>
</dbReference>
<reference evidence="15 16" key="1">
    <citation type="submission" date="2017-09" db="EMBL/GenBank/DDBJ databases">
        <title>Depth-based differentiation of microbial function through sediment-hosted aquifers and enrichment of novel symbionts in the deep terrestrial subsurface.</title>
        <authorList>
            <person name="Probst A.J."/>
            <person name="Ladd B."/>
            <person name="Jarett J.K."/>
            <person name="Geller-Mcgrath D.E."/>
            <person name="Sieber C.M."/>
            <person name="Emerson J.B."/>
            <person name="Anantharaman K."/>
            <person name="Thomas B.C."/>
            <person name="Malmstrom R."/>
            <person name="Stieglmeier M."/>
            <person name="Klingl A."/>
            <person name="Woyke T."/>
            <person name="Ryan C.M."/>
            <person name="Banfield J.F."/>
        </authorList>
    </citation>
    <scope>NUCLEOTIDE SEQUENCE [LARGE SCALE GENOMIC DNA]</scope>
    <source>
        <strain evidence="15">CG11_big_fil_rev_8_21_14_0_20_42_13</strain>
    </source>
</reference>
<evidence type="ECO:0000313" key="16">
    <source>
        <dbReference type="Proteomes" id="UP000229641"/>
    </source>
</evidence>
<dbReference type="EC" id="2.7.1.40" evidence="3 12"/>
<keyword evidence="8" id="KW-0067">ATP-binding</keyword>
<evidence type="ECO:0000256" key="2">
    <source>
        <dbReference type="ARBA" id="ARBA00008663"/>
    </source>
</evidence>
<evidence type="ECO:0000256" key="8">
    <source>
        <dbReference type="ARBA" id="ARBA00022840"/>
    </source>
</evidence>
<evidence type="ECO:0000256" key="10">
    <source>
        <dbReference type="ARBA" id="ARBA00023152"/>
    </source>
</evidence>
<evidence type="ECO:0000256" key="5">
    <source>
        <dbReference type="ARBA" id="ARBA00022723"/>
    </source>
</evidence>
<evidence type="ECO:0000313" key="15">
    <source>
        <dbReference type="EMBL" id="PIQ89131.1"/>
    </source>
</evidence>
<comment type="similarity">
    <text evidence="2 13">Belongs to the pyruvate kinase family.</text>
</comment>
<protein>
    <recommendedName>
        <fullName evidence="3 12">Pyruvate kinase</fullName>
        <ecNumber evidence="3 12">2.7.1.40</ecNumber>
    </recommendedName>
</protein>
<evidence type="ECO:0000256" key="6">
    <source>
        <dbReference type="ARBA" id="ARBA00022741"/>
    </source>
</evidence>
<dbReference type="InterPro" id="IPR015793">
    <property type="entry name" value="Pyrv_Knase_brl"/>
</dbReference>
<dbReference type="EMBL" id="PCWA01000073">
    <property type="protein sequence ID" value="PIQ89131.1"/>
    <property type="molecule type" value="Genomic_DNA"/>
</dbReference>
<comment type="caution">
    <text evidence="15">The sequence shown here is derived from an EMBL/GenBank/DDBJ whole genome shotgun (WGS) entry which is preliminary data.</text>
</comment>
<dbReference type="NCBIfam" id="TIGR01064">
    <property type="entry name" value="pyruv_kin"/>
    <property type="match status" value="1"/>
</dbReference>
<evidence type="ECO:0000256" key="12">
    <source>
        <dbReference type="NCBIfam" id="TIGR01064"/>
    </source>
</evidence>
<keyword evidence="9 13" id="KW-0460">Magnesium</keyword>
<keyword evidence="11 15" id="KW-0670">Pyruvate</keyword>
<comment type="pathway">
    <text evidence="1 13">Carbohydrate degradation; glycolysis; pyruvate from D-glyceraldehyde 3-phosphate: step 5/5.</text>
</comment>
<dbReference type="GO" id="GO:0005524">
    <property type="term" value="F:ATP binding"/>
    <property type="evidence" value="ECO:0007669"/>
    <property type="project" value="UniProtKB-KW"/>
</dbReference>
<dbReference type="SUPFAM" id="SSF50800">
    <property type="entry name" value="PK beta-barrel domain-like"/>
    <property type="match status" value="1"/>
</dbReference>
<keyword evidence="7 13" id="KW-0418">Kinase</keyword>
<evidence type="ECO:0000256" key="1">
    <source>
        <dbReference type="ARBA" id="ARBA00004997"/>
    </source>
</evidence>
<proteinExistence type="inferred from homology"/>
<accession>A0A2H0LXL3</accession>
<dbReference type="GO" id="GO:0030955">
    <property type="term" value="F:potassium ion binding"/>
    <property type="evidence" value="ECO:0007669"/>
    <property type="project" value="UniProtKB-UniRule"/>
</dbReference>
<dbReference type="GO" id="GO:0016301">
    <property type="term" value="F:kinase activity"/>
    <property type="evidence" value="ECO:0007669"/>
    <property type="project" value="UniProtKB-KW"/>
</dbReference>
<dbReference type="InterPro" id="IPR011037">
    <property type="entry name" value="Pyrv_Knase-like_insert_dom_sf"/>
</dbReference>
<evidence type="ECO:0000256" key="11">
    <source>
        <dbReference type="ARBA" id="ARBA00023317"/>
    </source>
</evidence>
<dbReference type="Pfam" id="PF00224">
    <property type="entry name" value="PK"/>
    <property type="match status" value="1"/>
</dbReference>
<evidence type="ECO:0000256" key="13">
    <source>
        <dbReference type="RuleBase" id="RU000504"/>
    </source>
</evidence>
<dbReference type="SUPFAM" id="SSF51621">
    <property type="entry name" value="Phosphoenolpyruvate/pyruvate domain"/>
    <property type="match status" value="1"/>
</dbReference>
<keyword evidence="5" id="KW-0479">Metal-binding</keyword>
<dbReference type="InterPro" id="IPR040442">
    <property type="entry name" value="Pyrv_kinase-like_dom_sf"/>
</dbReference>
<dbReference type="Gene3D" id="2.40.33.10">
    <property type="entry name" value="PK beta-barrel domain-like"/>
    <property type="match status" value="1"/>
</dbReference>